<dbReference type="InterPro" id="IPR003661">
    <property type="entry name" value="HisK_dim/P_dom"/>
</dbReference>
<evidence type="ECO:0000256" key="5">
    <source>
        <dbReference type="ARBA" id="ARBA00022741"/>
    </source>
</evidence>
<dbReference type="CDD" id="cd00082">
    <property type="entry name" value="HisKA"/>
    <property type="match status" value="1"/>
</dbReference>
<gene>
    <name evidence="10" type="ORF">A4W93_22270</name>
</gene>
<evidence type="ECO:0000256" key="6">
    <source>
        <dbReference type="ARBA" id="ARBA00022777"/>
    </source>
</evidence>
<dbReference type="PANTHER" id="PTHR43065:SF10">
    <property type="entry name" value="PEROXIDE STRESS-ACTIVATED HISTIDINE KINASE MAK3"/>
    <property type="match status" value="1"/>
</dbReference>
<dbReference type="InterPro" id="IPR035965">
    <property type="entry name" value="PAS-like_dom_sf"/>
</dbReference>
<dbReference type="GO" id="GO:0005524">
    <property type="term" value="F:ATP binding"/>
    <property type="evidence" value="ECO:0007669"/>
    <property type="project" value="UniProtKB-KW"/>
</dbReference>
<protein>
    <recommendedName>
        <fullName evidence="2">histidine kinase</fullName>
        <ecNumber evidence="2">2.7.13.3</ecNumber>
    </recommendedName>
</protein>
<dbReference type="InterPro" id="IPR036097">
    <property type="entry name" value="HisK_dim/P_sf"/>
</dbReference>
<dbReference type="Pfam" id="PF02518">
    <property type="entry name" value="HATPase_c"/>
    <property type="match status" value="1"/>
</dbReference>
<reference evidence="10 11" key="1">
    <citation type="submission" date="2016-04" db="EMBL/GenBank/DDBJ databases">
        <title>Complete genome sequence of natural rubber-degrading, novel Gram-negative bacterium, Rhizobacter gummiphilus strain NS21.</title>
        <authorList>
            <person name="Tabata M."/>
            <person name="Kasai D."/>
            <person name="Fukuda M."/>
        </authorList>
    </citation>
    <scope>NUCLEOTIDE SEQUENCE [LARGE SCALE GENOMIC DNA]</scope>
    <source>
        <strain evidence="10 11">NS21</strain>
    </source>
</reference>
<dbReference type="SMART" id="SM00388">
    <property type="entry name" value="HisKA"/>
    <property type="match status" value="1"/>
</dbReference>
<comment type="catalytic activity">
    <reaction evidence="1">
        <text>ATP + protein L-histidine = ADP + protein N-phospho-L-histidine.</text>
        <dbReference type="EC" id="2.7.13.3"/>
    </reaction>
</comment>
<keyword evidence="8" id="KW-0902">Two-component regulatory system</keyword>
<dbReference type="Gene3D" id="3.30.450.20">
    <property type="entry name" value="PAS domain"/>
    <property type="match status" value="1"/>
</dbReference>
<keyword evidence="4" id="KW-0808">Transferase</keyword>
<evidence type="ECO:0000256" key="1">
    <source>
        <dbReference type="ARBA" id="ARBA00000085"/>
    </source>
</evidence>
<sequence>MFDDAPVPMMLEDWTGIKAMVRELRAAGVEDWEAYFATHPEFFVRAQQHLVYLDANKATIALFGAESKEKFFHAVRELLPKDPGSDSEIVRAMARGDRVARGERHIRTFDGRRLAIMWQVDVSLDSSDPMLFIAIDITERMNTEEALLKAQAELTHAARAAVLGEMAASIAHEVNQPLAAISINADSALRWLERDVPDLARARASLQKIVRSARHAGDVVRKIKGFVRKEPPEYGTLNIGDVLIDAELIVQREARDSHVVLKFEVDSGVPGVRGVKVQVQQVLVNLVMNAIHALAEHAGPARRVNVLVRAGSAGKVEFEVRDSGPGIPHADLDRIFEPFFSTKSEGLGLGLSICRSIVEAHGGSIRAFNHASGAAFVFELVGVSERPFDR</sequence>
<evidence type="ECO:0000313" key="10">
    <source>
        <dbReference type="EMBL" id="ARN22412.1"/>
    </source>
</evidence>
<keyword evidence="5" id="KW-0547">Nucleotide-binding</keyword>
<dbReference type="Gene3D" id="3.30.565.10">
    <property type="entry name" value="Histidine kinase-like ATPase, C-terminal domain"/>
    <property type="match status" value="1"/>
</dbReference>
<feature type="domain" description="Histidine kinase" evidence="9">
    <location>
        <begin position="169"/>
        <end position="384"/>
    </location>
</feature>
<dbReference type="SUPFAM" id="SSF47384">
    <property type="entry name" value="Homodimeric domain of signal transducing histidine kinase"/>
    <property type="match status" value="1"/>
</dbReference>
<dbReference type="SMART" id="SM00387">
    <property type="entry name" value="HATPase_c"/>
    <property type="match status" value="1"/>
</dbReference>
<dbReference type="EMBL" id="CP015118">
    <property type="protein sequence ID" value="ARN22412.1"/>
    <property type="molecule type" value="Genomic_DNA"/>
</dbReference>
<dbReference type="InterPro" id="IPR005467">
    <property type="entry name" value="His_kinase_dom"/>
</dbReference>
<evidence type="ECO:0000259" key="9">
    <source>
        <dbReference type="PROSITE" id="PS50109"/>
    </source>
</evidence>
<keyword evidence="6" id="KW-0418">Kinase</keyword>
<organism evidence="10 11">
    <name type="scientific">Piscinibacter gummiphilus</name>
    <dbReference type="NCBI Taxonomy" id="946333"/>
    <lineage>
        <taxon>Bacteria</taxon>
        <taxon>Pseudomonadati</taxon>
        <taxon>Pseudomonadota</taxon>
        <taxon>Betaproteobacteria</taxon>
        <taxon>Burkholderiales</taxon>
        <taxon>Sphaerotilaceae</taxon>
        <taxon>Piscinibacter</taxon>
    </lineage>
</organism>
<dbReference type="KEGG" id="rgu:A4W93_22270"/>
<proteinExistence type="predicted"/>
<evidence type="ECO:0000313" key="11">
    <source>
        <dbReference type="Proteomes" id="UP000193427"/>
    </source>
</evidence>
<dbReference type="PROSITE" id="PS50109">
    <property type="entry name" value="HIS_KIN"/>
    <property type="match status" value="1"/>
</dbReference>
<evidence type="ECO:0000256" key="7">
    <source>
        <dbReference type="ARBA" id="ARBA00022840"/>
    </source>
</evidence>
<name>A0A1W6LDS6_9BURK</name>
<keyword evidence="3" id="KW-0597">Phosphoprotein</keyword>
<dbReference type="Pfam" id="PF00512">
    <property type="entry name" value="HisKA"/>
    <property type="match status" value="1"/>
</dbReference>
<dbReference type="PRINTS" id="PR00344">
    <property type="entry name" value="BCTRLSENSOR"/>
</dbReference>
<dbReference type="AlphaFoldDB" id="A0A1W6LDS6"/>
<evidence type="ECO:0000256" key="3">
    <source>
        <dbReference type="ARBA" id="ARBA00022553"/>
    </source>
</evidence>
<dbReference type="PANTHER" id="PTHR43065">
    <property type="entry name" value="SENSOR HISTIDINE KINASE"/>
    <property type="match status" value="1"/>
</dbReference>
<dbReference type="EC" id="2.7.13.3" evidence="2"/>
<evidence type="ECO:0000256" key="4">
    <source>
        <dbReference type="ARBA" id="ARBA00022679"/>
    </source>
</evidence>
<evidence type="ECO:0000256" key="2">
    <source>
        <dbReference type="ARBA" id="ARBA00012438"/>
    </source>
</evidence>
<dbReference type="SUPFAM" id="SSF55874">
    <property type="entry name" value="ATPase domain of HSP90 chaperone/DNA topoisomerase II/histidine kinase"/>
    <property type="match status" value="1"/>
</dbReference>
<evidence type="ECO:0000256" key="8">
    <source>
        <dbReference type="ARBA" id="ARBA00023012"/>
    </source>
</evidence>
<dbReference type="InterPro" id="IPR003594">
    <property type="entry name" value="HATPase_dom"/>
</dbReference>
<dbReference type="InterPro" id="IPR004358">
    <property type="entry name" value="Sig_transdc_His_kin-like_C"/>
</dbReference>
<dbReference type="SUPFAM" id="SSF55785">
    <property type="entry name" value="PYP-like sensor domain (PAS domain)"/>
    <property type="match status" value="1"/>
</dbReference>
<dbReference type="Proteomes" id="UP000193427">
    <property type="component" value="Chromosome"/>
</dbReference>
<keyword evidence="11" id="KW-1185">Reference proteome</keyword>
<dbReference type="Gene3D" id="1.10.287.130">
    <property type="match status" value="1"/>
</dbReference>
<dbReference type="GO" id="GO:0000155">
    <property type="term" value="F:phosphorelay sensor kinase activity"/>
    <property type="evidence" value="ECO:0007669"/>
    <property type="project" value="InterPro"/>
</dbReference>
<dbReference type="STRING" id="946333.A4W93_22270"/>
<keyword evidence="7" id="KW-0067">ATP-binding</keyword>
<accession>A0A1W6LDS6</accession>
<dbReference type="InterPro" id="IPR036890">
    <property type="entry name" value="HATPase_C_sf"/>
</dbReference>